<dbReference type="InterPro" id="IPR025993">
    <property type="entry name" value="Ceramide_glucosylTrfase"/>
</dbReference>
<dbReference type="Pfam" id="PF00535">
    <property type="entry name" value="Glycos_transf_2"/>
    <property type="match status" value="1"/>
</dbReference>
<reference evidence="10 11" key="1">
    <citation type="journal article" date="2019" name="Int. J. Syst. Evol. Microbiol.">
        <title>The Global Catalogue of Microorganisms (GCM) 10K type strain sequencing project: providing services to taxonomists for standard genome sequencing and annotation.</title>
        <authorList>
            <consortium name="The Broad Institute Genomics Platform"/>
            <consortium name="The Broad Institute Genome Sequencing Center for Infectious Disease"/>
            <person name="Wu L."/>
            <person name="Ma J."/>
        </authorList>
    </citation>
    <scope>NUCLEOTIDE SEQUENCE [LARGE SCALE GENOMIC DNA]</scope>
    <source>
        <strain evidence="10 11">JCM 15421</strain>
    </source>
</reference>
<comment type="caution">
    <text evidence="10">The sequence shown here is derived from an EMBL/GenBank/DDBJ whole genome shotgun (WGS) entry which is preliminary data.</text>
</comment>
<gene>
    <name evidence="10" type="ORF">GCM10009105_18570</name>
</gene>
<evidence type="ECO:0000313" key="11">
    <source>
        <dbReference type="Proteomes" id="UP001501523"/>
    </source>
</evidence>
<dbReference type="Gene3D" id="3.90.550.10">
    <property type="entry name" value="Spore Coat Polysaccharide Biosynthesis Protein SpsA, Chain A"/>
    <property type="match status" value="1"/>
</dbReference>
<dbReference type="CDD" id="cd04186">
    <property type="entry name" value="GT_2_like_c"/>
    <property type="match status" value="1"/>
</dbReference>
<dbReference type="PANTHER" id="PTHR43179">
    <property type="entry name" value="RHAMNOSYLTRANSFERASE WBBL"/>
    <property type="match status" value="1"/>
</dbReference>
<name>A0ABN1II35_9GAMM</name>
<keyword evidence="5" id="KW-0808">Transferase</keyword>
<comment type="subcellular location">
    <subcellularLocation>
        <location evidence="1">Membrane</location>
        <topology evidence="1">Multi-pass membrane protein</topology>
    </subcellularLocation>
</comment>
<evidence type="ECO:0000256" key="3">
    <source>
        <dbReference type="ARBA" id="ARBA00004991"/>
    </source>
</evidence>
<dbReference type="Pfam" id="PF13506">
    <property type="entry name" value="Glyco_transf_21"/>
    <property type="match status" value="1"/>
</dbReference>
<dbReference type="InterPro" id="IPR029044">
    <property type="entry name" value="Nucleotide-diphossugar_trans"/>
</dbReference>
<evidence type="ECO:0000256" key="5">
    <source>
        <dbReference type="ARBA" id="ARBA00022679"/>
    </source>
</evidence>
<organism evidence="10 11">
    <name type="scientific">Dokdonella soli</name>
    <dbReference type="NCBI Taxonomy" id="529810"/>
    <lineage>
        <taxon>Bacteria</taxon>
        <taxon>Pseudomonadati</taxon>
        <taxon>Pseudomonadota</taxon>
        <taxon>Gammaproteobacteria</taxon>
        <taxon>Lysobacterales</taxon>
        <taxon>Rhodanobacteraceae</taxon>
        <taxon>Dokdonella</taxon>
    </lineage>
</organism>
<keyword evidence="6" id="KW-0812">Transmembrane</keyword>
<dbReference type="Proteomes" id="UP001501523">
    <property type="component" value="Unassembled WGS sequence"/>
</dbReference>
<sequence>MDAPTVQGLTSIVVVAADSGPLLRTCIESALASDAPVEVVLVDNASGDGEVERVQAAHAGEARLRVLRNDSNLGFGPACNRGAALARGDVLVILNPDCELRPDSVARLRGSLDAAPDLGLLGVTVCDANGTPARGNRRRDPTLRRVLASMTGLARLESRWPAFAGVEMPAFSGAPIAIETVEAVSGACMTLPRHVFDRVGGFDEGYFLHVEDLDLCRRVRDAGFRVAIAHEVRVIHAQGSSSRHRPWFVARHKHRGMWRYFLKFDPAARNPLLRALVWSGLGAHFALKAPLIVLRGLISRA</sequence>
<evidence type="ECO:0000256" key="8">
    <source>
        <dbReference type="ARBA" id="ARBA00023136"/>
    </source>
</evidence>
<dbReference type="PANTHER" id="PTHR43179:SF7">
    <property type="entry name" value="RHAMNOSYLTRANSFERASE WBBL"/>
    <property type="match status" value="1"/>
</dbReference>
<dbReference type="SUPFAM" id="SSF53448">
    <property type="entry name" value="Nucleotide-diphospho-sugar transferases"/>
    <property type="match status" value="1"/>
</dbReference>
<protein>
    <submittedName>
        <fullName evidence="10">Glycosyltransferase family 2 protein</fullName>
    </submittedName>
</protein>
<dbReference type="EMBL" id="BAAAEU010000007">
    <property type="protein sequence ID" value="GAA0714242.1"/>
    <property type="molecule type" value="Genomic_DNA"/>
</dbReference>
<keyword evidence="7" id="KW-1133">Transmembrane helix</keyword>
<feature type="domain" description="Glycosyltransferase 2-like" evidence="9">
    <location>
        <begin position="11"/>
        <end position="137"/>
    </location>
</feature>
<accession>A0ABN1II35</accession>
<comment type="pathway">
    <text evidence="3">Sphingolipid metabolism.</text>
</comment>
<keyword evidence="11" id="KW-1185">Reference proteome</keyword>
<evidence type="ECO:0000256" key="1">
    <source>
        <dbReference type="ARBA" id="ARBA00004141"/>
    </source>
</evidence>
<evidence type="ECO:0000256" key="6">
    <source>
        <dbReference type="ARBA" id="ARBA00022692"/>
    </source>
</evidence>
<proteinExistence type="predicted"/>
<keyword evidence="4" id="KW-0328">Glycosyltransferase</keyword>
<evidence type="ECO:0000256" key="7">
    <source>
        <dbReference type="ARBA" id="ARBA00022989"/>
    </source>
</evidence>
<dbReference type="RefSeq" id="WP_343789953.1">
    <property type="nucleotide sequence ID" value="NZ_BAAAEU010000007.1"/>
</dbReference>
<comment type="pathway">
    <text evidence="2">Lipid metabolism; sphingolipid metabolism.</text>
</comment>
<evidence type="ECO:0000256" key="2">
    <source>
        <dbReference type="ARBA" id="ARBA00004760"/>
    </source>
</evidence>
<evidence type="ECO:0000256" key="4">
    <source>
        <dbReference type="ARBA" id="ARBA00022676"/>
    </source>
</evidence>
<dbReference type="InterPro" id="IPR001173">
    <property type="entry name" value="Glyco_trans_2-like"/>
</dbReference>
<evidence type="ECO:0000259" key="9">
    <source>
        <dbReference type="Pfam" id="PF00535"/>
    </source>
</evidence>
<evidence type="ECO:0000313" key="10">
    <source>
        <dbReference type="EMBL" id="GAA0714242.1"/>
    </source>
</evidence>
<keyword evidence="8" id="KW-0472">Membrane</keyword>